<accession>A0A1B9BUB5</accession>
<evidence type="ECO:0000313" key="1">
    <source>
        <dbReference type="EMBL" id="OCB01263.1"/>
    </source>
</evidence>
<evidence type="ECO:0000313" key="2">
    <source>
        <dbReference type="EMBL" id="QQD71398.1"/>
    </source>
</evidence>
<proteinExistence type="predicted"/>
<evidence type="ECO:0000313" key="4">
    <source>
        <dbReference type="Proteomes" id="UP000595420"/>
    </source>
</evidence>
<dbReference type="Proteomes" id="UP000595420">
    <property type="component" value="Chromosome"/>
</dbReference>
<gene>
    <name evidence="1" type="ORF">BBC27_04955</name>
    <name evidence="2" type="ORF">H2515_10555</name>
</gene>
<dbReference type="Proteomes" id="UP000093129">
    <property type="component" value="Unassembled WGS sequence"/>
</dbReference>
<dbReference type="EMBL" id="MASQ01000185">
    <property type="protein sequence ID" value="OCB01263.1"/>
    <property type="molecule type" value="Genomic_DNA"/>
</dbReference>
<protein>
    <submittedName>
        <fullName evidence="1">Uncharacterized protein</fullName>
    </submittedName>
</protein>
<organism evidence="1 3">
    <name type="scientific">Acidithiobacillus ferrivorans</name>
    <dbReference type="NCBI Taxonomy" id="160808"/>
    <lineage>
        <taxon>Bacteria</taxon>
        <taxon>Pseudomonadati</taxon>
        <taxon>Pseudomonadota</taxon>
        <taxon>Acidithiobacillia</taxon>
        <taxon>Acidithiobacillales</taxon>
        <taxon>Acidithiobacillaceae</taxon>
        <taxon>Acidithiobacillus</taxon>
    </lineage>
</organism>
<evidence type="ECO:0000313" key="3">
    <source>
        <dbReference type="Proteomes" id="UP000093129"/>
    </source>
</evidence>
<reference evidence="1 3" key="1">
    <citation type="submission" date="2016-07" db="EMBL/GenBank/DDBJ databases">
        <title>Draft genome of a psychrotolerant acidophile Acidithiobacillus ferrivorans strain YL15.</title>
        <authorList>
            <person name="Peng T."/>
            <person name="Ma L."/>
            <person name="Nan M."/>
            <person name="An N."/>
            <person name="Wang M."/>
            <person name="Qiu G."/>
            <person name="Zeng W."/>
        </authorList>
    </citation>
    <scope>NUCLEOTIDE SEQUENCE [LARGE SCALE GENOMIC DNA]</scope>
    <source>
        <strain evidence="1 3">YL15</strain>
    </source>
</reference>
<dbReference type="EMBL" id="CP059488">
    <property type="protein sequence ID" value="QQD71398.1"/>
    <property type="molecule type" value="Genomic_DNA"/>
</dbReference>
<name>A0A1B9BUB5_9PROT</name>
<sequence length="59" mass="7043">MPLRNPIWSSAQLKMLPEPQLELEDPRIPLPVIRHHHERFDFTLKICADPERGDYLPRE</sequence>
<dbReference type="AlphaFoldDB" id="A0A1B9BUB5"/>
<reference evidence="2 4" key="2">
    <citation type="submission" date="2020-07" db="EMBL/GenBank/DDBJ databases">
        <title>Complete genome sequence analysis of Acidithiobacillus ferrivorans XJFY6S-08 reveals extreme environmental adaptation to alpine acid mine drainage.</title>
        <authorList>
            <person name="Yan L."/>
            <person name="Ni Y."/>
        </authorList>
    </citation>
    <scope>NUCLEOTIDE SEQUENCE [LARGE SCALE GENOMIC DNA]</scope>
    <source>
        <strain evidence="2 4">XJFY6S-08</strain>
    </source>
</reference>
<dbReference type="RefSeq" id="WP_065414458.1">
    <property type="nucleotide sequence ID" value="NZ_CP059488.1"/>
</dbReference>